<dbReference type="OMA" id="AAPIKDC"/>
<evidence type="ECO:0000256" key="13">
    <source>
        <dbReference type="ARBA" id="ARBA00060789"/>
    </source>
</evidence>
<name>B4JXP9_DROGR</name>
<dbReference type="HOGENOM" id="CLU_068510_4_1_1"/>
<evidence type="ECO:0000256" key="2">
    <source>
        <dbReference type="ARBA" id="ARBA00004514"/>
    </source>
</evidence>
<keyword evidence="4" id="KW-0963">Cytoplasm</keyword>
<dbReference type="AlphaFoldDB" id="B4JXP9"/>
<dbReference type="SMR" id="B4JXP9"/>
<dbReference type="InterPro" id="IPR036249">
    <property type="entry name" value="Thioredoxin-like_sf"/>
</dbReference>
<keyword evidence="11" id="KW-0636">Prenylation</keyword>
<dbReference type="InterPro" id="IPR011893">
    <property type="entry name" value="Selenoprotein_Rdx-typ"/>
</dbReference>
<evidence type="ECO:0000256" key="1">
    <source>
        <dbReference type="ARBA" id="ARBA00004342"/>
    </source>
</evidence>
<dbReference type="EMBL" id="CH916376">
    <property type="protein sequence ID" value="EDV95148.1"/>
    <property type="molecule type" value="Genomic_DNA"/>
</dbReference>
<keyword evidence="8" id="KW-1015">Disulfide bond</keyword>
<dbReference type="PANTHER" id="PTHR15124:SF27">
    <property type="entry name" value="MIGRATION AND INVASION ENHANCER 1"/>
    <property type="match status" value="1"/>
</dbReference>
<evidence type="ECO:0000256" key="3">
    <source>
        <dbReference type="ARBA" id="ARBA00022475"/>
    </source>
</evidence>
<comment type="function">
    <text evidence="12">Increases cell migration by inducing filopodia formation at the leading edge of migrating cells. Plays a role in regulation of apoptosis, possibly through control of CASP3. May be involved in a redox-related process.</text>
</comment>
<evidence type="ECO:0000256" key="10">
    <source>
        <dbReference type="ARBA" id="ARBA00023288"/>
    </source>
</evidence>
<keyword evidence="3" id="KW-1003">Cell membrane</keyword>
<comment type="subcellular location">
    <subcellularLocation>
        <location evidence="1">Cell membrane</location>
        <topology evidence="1">Lipid-anchor</topology>
        <orientation evidence="1">Cytoplasmic side</orientation>
    </subcellularLocation>
    <subcellularLocation>
        <location evidence="2">Cytoplasm</location>
        <location evidence="2">Cytosol</location>
    </subcellularLocation>
</comment>
<sequence length="95" mass="10425">MVNVDIEYCGTCNFSMQCQMLRQFLVDAAPGVQVACHQGRRGSFEVTIDDQLVHSKLASLAFPQHQSVLDQVQRAEAGQALETVQAAPIKDCSIM</sequence>
<dbReference type="PhylomeDB" id="B4JXP9"/>
<dbReference type="GO" id="GO:0005886">
    <property type="term" value="C:plasma membrane"/>
    <property type="evidence" value="ECO:0007669"/>
    <property type="project" value="UniProtKB-SubCell"/>
</dbReference>
<evidence type="ECO:0000256" key="5">
    <source>
        <dbReference type="ARBA" id="ARBA00022703"/>
    </source>
</evidence>
<dbReference type="Gene3D" id="3.40.30.10">
    <property type="entry name" value="Glutaredoxin"/>
    <property type="match status" value="1"/>
</dbReference>
<evidence type="ECO:0000256" key="11">
    <source>
        <dbReference type="ARBA" id="ARBA00023289"/>
    </source>
</evidence>
<dbReference type="NCBIfam" id="TIGR02174">
    <property type="entry name" value="CXXU_selWTH"/>
    <property type="match status" value="1"/>
</dbReference>
<dbReference type="FunCoup" id="B4JXP9">
    <property type="interactions" value="126"/>
</dbReference>
<evidence type="ECO:0000256" key="7">
    <source>
        <dbReference type="ARBA" id="ARBA00023136"/>
    </source>
</evidence>
<dbReference type="GO" id="GO:0051491">
    <property type="term" value="P:positive regulation of filopodium assembly"/>
    <property type="evidence" value="ECO:0007669"/>
    <property type="project" value="TreeGrafter"/>
</dbReference>
<evidence type="ECO:0000313" key="16">
    <source>
        <dbReference type="EMBL" id="EDV95148.1"/>
    </source>
</evidence>
<organism evidence="17">
    <name type="scientific">Drosophila grimshawi</name>
    <name type="common">Hawaiian fruit fly</name>
    <name type="synonym">Idiomyia grimshawi</name>
    <dbReference type="NCBI Taxonomy" id="7222"/>
    <lineage>
        <taxon>Eukaryota</taxon>
        <taxon>Metazoa</taxon>
        <taxon>Ecdysozoa</taxon>
        <taxon>Arthropoda</taxon>
        <taxon>Hexapoda</taxon>
        <taxon>Insecta</taxon>
        <taxon>Pterygota</taxon>
        <taxon>Neoptera</taxon>
        <taxon>Endopterygota</taxon>
        <taxon>Diptera</taxon>
        <taxon>Brachycera</taxon>
        <taxon>Muscomorpha</taxon>
        <taxon>Ephydroidea</taxon>
        <taxon>Drosophilidae</taxon>
        <taxon>Drosophila</taxon>
        <taxon>Hawaiian Drosophila</taxon>
    </lineage>
</organism>
<dbReference type="GO" id="GO:0043066">
    <property type="term" value="P:negative regulation of apoptotic process"/>
    <property type="evidence" value="ECO:0007669"/>
    <property type="project" value="TreeGrafter"/>
</dbReference>
<accession>B4JXP9</accession>
<dbReference type="InterPro" id="IPR051441">
    <property type="entry name" value="SelW_related"/>
</dbReference>
<reference evidence="16 17" key="1">
    <citation type="journal article" date="2007" name="Nature">
        <title>Evolution of genes and genomes on the Drosophila phylogeny.</title>
        <authorList>
            <consortium name="Drosophila 12 Genomes Consortium"/>
            <person name="Clark A.G."/>
            <person name="Eisen M.B."/>
            <person name="Smith D.R."/>
            <person name="Bergman C.M."/>
            <person name="Oliver B."/>
            <person name="Markow T.A."/>
            <person name="Kaufman T.C."/>
            <person name="Kellis M."/>
            <person name="Gelbart W."/>
            <person name="Iyer V.N."/>
            <person name="Pollard D.A."/>
            <person name="Sackton T.B."/>
            <person name="Larracuente A.M."/>
            <person name="Singh N.D."/>
            <person name="Abad J.P."/>
            <person name="Abt D.N."/>
            <person name="Adryan B."/>
            <person name="Aguade M."/>
            <person name="Akashi H."/>
            <person name="Anderson W.W."/>
            <person name="Aquadro C.F."/>
            <person name="Ardell D.H."/>
            <person name="Arguello R."/>
            <person name="Artieri C.G."/>
            <person name="Barbash D.A."/>
            <person name="Barker D."/>
            <person name="Barsanti P."/>
            <person name="Batterham P."/>
            <person name="Batzoglou S."/>
            <person name="Begun D."/>
            <person name="Bhutkar A."/>
            <person name="Blanco E."/>
            <person name="Bosak S.A."/>
            <person name="Bradley R.K."/>
            <person name="Brand A.D."/>
            <person name="Brent M.R."/>
            <person name="Brooks A.N."/>
            <person name="Brown R.H."/>
            <person name="Butlin R.K."/>
            <person name="Caggese C."/>
            <person name="Calvi B.R."/>
            <person name="Bernardo de Carvalho A."/>
            <person name="Caspi A."/>
            <person name="Castrezana S."/>
            <person name="Celniker S.E."/>
            <person name="Chang J.L."/>
            <person name="Chapple C."/>
            <person name="Chatterji S."/>
            <person name="Chinwalla A."/>
            <person name="Civetta A."/>
            <person name="Clifton S.W."/>
            <person name="Comeron J.M."/>
            <person name="Costello J.C."/>
            <person name="Coyne J.A."/>
            <person name="Daub J."/>
            <person name="David R.G."/>
            <person name="Delcher A.L."/>
            <person name="Delehaunty K."/>
            <person name="Do C.B."/>
            <person name="Ebling H."/>
            <person name="Edwards K."/>
            <person name="Eickbush T."/>
            <person name="Evans J.D."/>
            <person name="Filipski A."/>
            <person name="Findeiss S."/>
            <person name="Freyhult E."/>
            <person name="Fulton L."/>
            <person name="Fulton R."/>
            <person name="Garcia A.C."/>
            <person name="Gardiner A."/>
            <person name="Garfield D.A."/>
            <person name="Garvin B.E."/>
            <person name="Gibson G."/>
            <person name="Gilbert D."/>
            <person name="Gnerre S."/>
            <person name="Godfrey J."/>
            <person name="Good R."/>
            <person name="Gotea V."/>
            <person name="Gravely B."/>
            <person name="Greenberg A.J."/>
            <person name="Griffiths-Jones S."/>
            <person name="Gross S."/>
            <person name="Guigo R."/>
            <person name="Gustafson E.A."/>
            <person name="Haerty W."/>
            <person name="Hahn M.W."/>
            <person name="Halligan D.L."/>
            <person name="Halpern A.L."/>
            <person name="Halter G.M."/>
            <person name="Han M.V."/>
            <person name="Heger A."/>
            <person name="Hillier L."/>
            <person name="Hinrichs A.S."/>
            <person name="Holmes I."/>
            <person name="Hoskins R.A."/>
            <person name="Hubisz M.J."/>
            <person name="Hultmark D."/>
            <person name="Huntley M.A."/>
            <person name="Jaffe D.B."/>
            <person name="Jagadeeshan S."/>
            <person name="Jeck W.R."/>
            <person name="Johnson J."/>
            <person name="Jones C.D."/>
            <person name="Jordan W.C."/>
            <person name="Karpen G.H."/>
            <person name="Kataoka E."/>
            <person name="Keightley P.D."/>
            <person name="Kheradpour P."/>
            <person name="Kirkness E.F."/>
            <person name="Koerich L.B."/>
            <person name="Kristiansen K."/>
            <person name="Kudrna D."/>
            <person name="Kulathinal R.J."/>
            <person name="Kumar S."/>
            <person name="Kwok R."/>
            <person name="Lander E."/>
            <person name="Langley C.H."/>
            <person name="Lapoint R."/>
            <person name="Lazzaro B.P."/>
            <person name="Lee S.J."/>
            <person name="Levesque L."/>
            <person name="Li R."/>
            <person name="Lin C.F."/>
            <person name="Lin M.F."/>
            <person name="Lindblad-Toh K."/>
            <person name="Llopart A."/>
            <person name="Long M."/>
            <person name="Low L."/>
            <person name="Lozovsky E."/>
            <person name="Lu J."/>
            <person name="Luo M."/>
            <person name="Machado C.A."/>
            <person name="Makalowski W."/>
            <person name="Marzo M."/>
            <person name="Matsuda M."/>
            <person name="Matzkin L."/>
            <person name="McAllister B."/>
            <person name="McBride C.S."/>
            <person name="McKernan B."/>
            <person name="McKernan K."/>
            <person name="Mendez-Lago M."/>
            <person name="Minx P."/>
            <person name="Mollenhauer M.U."/>
            <person name="Montooth K."/>
            <person name="Mount S.M."/>
            <person name="Mu X."/>
            <person name="Myers E."/>
            <person name="Negre B."/>
            <person name="Newfeld S."/>
            <person name="Nielsen R."/>
            <person name="Noor M.A."/>
            <person name="O'Grady P."/>
            <person name="Pachter L."/>
            <person name="Papaceit M."/>
            <person name="Parisi M.J."/>
            <person name="Parisi M."/>
            <person name="Parts L."/>
            <person name="Pedersen J.S."/>
            <person name="Pesole G."/>
            <person name="Phillippy A.M."/>
            <person name="Ponting C.P."/>
            <person name="Pop M."/>
            <person name="Porcelli D."/>
            <person name="Powell J.R."/>
            <person name="Prohaska S."/>
            <person name="Pruitt K."/>
            <person name="Puig M."/>
            <person name="Quesneville H."/>
            <person name="Ram K.R."/>
            <person name="Rand D."/>
            <person name="Rasmussen M.D."/>
            <person name="Reed L.K."/>
            <person name="Reenan R."/>
            <person name="Reily A."/>
            <person name="Remington K.A."/>
            <person name="Rieger T.T."/>
            <person name="Ritchie M.G."/>
            <person name="Robin C."/>
            <person name="Rogers Y.H."/>
            <person name="Rohde C."/>
            <person name="Rozas J."/>
            <person name="Rubenfield M.J."/>
            <person name="Ruiz A."/>
            <person name="Russo S."/>
            <person name="Salzberg S.L."/>
            <person name="Sanchez-Gracia A."/>
            <person name="Saranga D.J."/>
            <person name="Sato H."/>
            <person name="Schaeffer S.W."/>
            <person name="Schatz M.C."/>
            <person name="Schlenke T."/>
            <person name="Schwartz R."/>
            <person name="Segarra C."/>
            <person name="Singh R.S."/>
            <person name="Sirot L."/>
            <person name="Sirota M."/>
            <person name="Sisneros N.B."/>
            <person name="Smith C.D."/>
            <person name="Smith T.F."/>
            <person name="Spieth J."/>
            <person name="Stage D.E."/>
            <person name="Stark A."/>
            <person name="Stephan W."/>
            <person name="Strausberg R.L."/>
            <person name="Strempel S."/>
            <person name="Sturgill D."/>
            <person name="Sutton G."/>
            <person name="Sutton G.G."/>
            <person name="Tao W."/>
            <person name="Teichmann S."/>
            <person name="Tobari Y.N."/>
            <person name="Tomimura Y."/>
            <person name="Tsolas J.M."/>
            <person name="Valente V.L."/>
            <person name="Venter E."/>
            <person name="Venter J.C."/>
            <person name="Vicario S."/>
            <person name="Vieira F.G."/>
            <person name="Vilella A.J."/>
            <person name="Villasante A."/>
            <person name="Walenz B."/>
            <person name="Wang J."/>
            <person name="Wasserman M."/>
            <person name="Watts T."/>
            <person name="Wilson D."/>
            <person name="Wilson R.K."/>
            <person name="Wing R.A."/>
            <person name="Wolfner M.F."/>
            <person name="Wong A."/>
            <person name="Wong G.K."/>
            <person name="Wu C.I."/>
            <person name="Wu G."/>
            <person name="Yamamoto D."/>
            <person name="Yang H.P."/>
            <person name="Yang S.P."/>
            <person name="Yorke J.A."/>
            <person name="Yoshida K."/>
            <person name="Zdobnov E."/>
            <person name="Zhang P."/>
            <person name="Zhang Y."/>
            <person name="Zimin A.V."/>
            <person name="Baldwin J."/>
            <person name="Abdouelleil A."/>
            <person name="Abdulkadir J."/>
            <person name="Abebe A."/>
            <person name="Abera B."/>
            <person name="Abreu J."/>
            <person name="Acer S.C."/>
            <person name="Aftuck L."/>
            <person name="Alexander A."/>
            <person name="An P."/>
            <person name="Anderson E."/>
            <person name="Anderson S."/>
            <person name="Arachi H."/>
            <person name="Azer M."/>
            <person name="Bachantsang P."/>
            <person name="Barry A."/>
            <person name="Bayul T."/>
            <person name="Berlin A."/>
            <person name="Bessette D."/>
            <person name="Bloom T."/>
            <person name="Blye J."/>
            <person name="Boguslavskiy L."/>
            <person name="Bonnet C."/>
            <person name="Boukhgalter B."/>
            <person name="Bourzgui I."/>
            <person name="Brown A."/>
            <person name="Cahill P."/>
            <person name="Channer S."/>
            <person name="Cheshatsang Y."/>
            <person name="Chuda L."/>
            <person name="Citroen M."/>
            <person name="Collymore A."/>
            <person name="Cooke P."/>
            <person name="Costello M."/>
            <person name="D'Aco K."/>
            <person name="Daza R."/>
            <person name="De Haan G."/>
            <person name="DeGray S."/>
            <person name="DeMaso C."/>
            <person name="Dhargay N."/>
            <person name="Dooley K."/>
            <person name="Dooley E."/>
            <person name="Doricent M."/>
            <person name="Dorje P."/>
            <person name="Dorjee K."/>
            <person name="Dupes A."/>
            <person name="Elong R."/>
            <person name="Falk J."/>
            <person name="Farina A."/>
            <person name="Faro S."/>
            <person name="Ferguson D."/>
            <person name="Fisher S."/>
            <person name="Foley C.D."/>
            <person name="Franke A."/>
            <person name="Friedrich D."/>
            <person name="Gadbois L."/>
            <person name="Gearin G."/>
            <person name="Gearin C.R."/>
            <person name="Giannoukos G."/>
            <person name="Goode T."/>
            <person name="Graham J."/>
            <person name="Grandbois E."/>
            <person name="Grewal S."/>
            <person name="Gyaltsen K."/>
            <person name="Hafez N."/>
            <person name="Hagos B."/>
            <person name="Hall J."/>
            <person name="Henson C."/>
            <person name="Hollinger A."/>
            <person name="Honan T."/>
            <person name="Huard M.D."/>
            <person name="Hughes L."/>
            <person name="Hurhula B."/>
            <person name="Husby M.E."/>
            <person name="Kamat A."/>
            <person name="Kanga B."/>
            <person name="Kashin S."/>
            <person name="Khazanovich D."/>
            <person name="Kisner P."/>
            <person name="Lance K."/>
            <person name="Lara M."/>
            <person name="Lee W."/>
            <person name="Lennon N."/>
            <person name="Letendre F."/>
            <person name="LeVine R."/>
            <person name="Lipovsky A."/>
            <person name="Liu X."/>
            <person name="Liu J."/>
            <person name="Liu S."/>
            <person name="Lokyitsang T."/>
            <person name="Lokyitsang Y."/>
            <person name="Lubonja R."/>
            <person name="Lui A."/>
            <person name="MacDonald P."/>
            <person name="Magnisalis V."/>
            <person name="Maru K."/>
            <person name="Matthews C."/>
            <person name="McCusker W."/>
            <person name="McDonough S."/>
            <person name="Mehta T."/>
            <person name="Meldrim J."/>
            <person name="Meneus L."/>
            <person name="Mihai O."/>
            <person name="Mihalev A."/>
            <person name="Mihova T."/>
            <person name="Mittelman R."/>
            <person name="Mlenga V."/>
            <person name="Montmayeur A."/>
            <person name="Mulrain L."/>
            <person name="Navidi A."/>
            <person name="Naylor J."/>
            <person name="Negash T."/>
            <person name="Nguyen T."/>
            <person name="Nguyen N."/>
            <person name="Nicol R."/>
            <person name="Norbu C."/>
            <person name="Norbu N."/>
            <person name="Novod N."/>
            <person name="O'Neill B."/>
            <person name="Osman S."/>
            <person name="Markiewicz E."/>
            <person name="Oyono O.L."/>
            <person name="Patti C."/>
            <person name="Phunkhang P."/>
            <person name="Pierre F."/>
            <person name="Priest M."/>
            <person name="Raghuraman S."/>
            <person name="Rege F."/>
            <person name="Reyes R."/>
            <person name="Rise C."/>
            <person name="Rogov P."/>
            <person name="Ross K."/>
            <person name="Ryan E."/>
            <person name="Settipalli S."/>
            <person name="Shea T."/>
            <person name="Sherpa N."/>
            <person name="Shi L."/>
            <person name="Shih D."/>
            <person name="Sparrow T."/>
            <person name="Spaulding J."/>
            <person name="Stalker J."/>
            <person name="Stange-Thomann N."/>
            <person name="Stavropoulos S."/>
            <person name="Stone C."/>
            <person name="Strader C."/>
            <person name="Tesfaye S."/>
            <person name="Thomson T."/>
            <person name="Thoulutsang Y."/>
            <person name="Thoulutsang D."/>
            <person name="Topham K."/>
            <person name="Topping I."/>
            <person name="Tsamla T."/>
            <person name="Vassiliev H."/>
            <person name="Vo A."/>
            <person name="Wangchuk T."/>
            <person name="Wangdi T."/>
            <person name="Weiand M."/>
            <person name="Wilkinson J."/>
            <person name="Wilson A."/>
            <person name="Yadav S."/>
            <person name="Young G."/>
            <person name="Yu Q."/>
            <person name="Zembek L."/>
            <person name="Zhong D."/>
            <person name="Zimmer A."/>
            <person name="Zwirko Z."/>
            <person name="Jaffe D.B."/>
            <person name="Alvarez P."/>
            <person name="Brockman W."/>
            <person name="Butler J."/>
            <person name="Chin C."/>
            <person name="Gnerre S."/>
            <person name="Grabherr M."/>
            <person name="Kleber M."/>
            <person name="Mauceli E."/>
            <person name="MacCallum I."/>
        </authorList>
    </citation>
    <scope>NUCLEOTIDE SEQUENCE [LARGE SCALE GENOMIC DNA]</scope>
    <source>
        <strain evidence="17">Tucson 15287-2541.00</strain>
    </source>
</reference>
<evidence type="ECO:0000256" key="6">
    <source>
        <dbReference type="ARBA" id="ARBA00022990"/>
    </source>
</evidence>
<dbReference type="InParanoid" id="B4JXP9"/>
<comment type="subunit">
    <text evidence="14">Interacts with GPX1.</text>
</comment>
<keyword evidence="9" id="KW-0676">Redox-active center</keyword>
<dbReference type="GO" id="GO:0005829">
    <property type="term" value="C:cytosol"/>
    <property type="evidence" value="ECO:0007669"/>
    <property type="project" value="UniProtKB-SubCell"/>
</dbReference>
<dbReference type="OrthoDB" id="5962009at2759"/>
<dbReference type="KEGG" id="dgr:6569458"/>
<keyword evidence="5" id="KW-0053">Apoptosis</keyword>
<keyword evidence="7" id="KW-0472">Membrane</keyword>
<comment type="similarity">
    <text evidence="13">Belongs to the SelWTH family.</text>
</comment>
<evidence type="ECO:0000313" key="17">
    <source>
        <dbReference type="Proteomes" id="UP000001070"/>
    </source>
</evidence>
<keyword evidence="10" id="KW-0449">Lipoprotein</keyword>
<evidence type="ECO:0000256" key="8">
    <source>
        <dbReference type="ARBA" id="ARBA00023157"/>
    </source>
</evidence>
<evidence type="ECO:0000256" key="14">
    <source>
        <dbReference type="ARBA" id="ARBA00065658"/>
    </source>
</evidence>
<proteinExistence type="inferred from homology"/>
<gene>
    <name evidence="16" type="primary">Dgri\GH17729</name>
    <name evidence="16" type="ORF">Dgri_GH17729</name>
</gene>
<dbReference type="STRING" id="7222.B4JXP9"/>
<keyword evidence="6" id="KW-0007">Acetylation</keyword>
<dbReference type="SUPFAM" id="SSF52833">
    <property type="entry name" value="Thioredoxin-like"/>
    <property type="match status" value="1"/>
</dbReference>
<dbReference type="eggNOG" id="ENOG502S3GR">
    <property type="taxonomic scope" value="Eukaryota"/>
</dbReference>
<dbReference type="GO" id="GO:0006915">
    <property type="term" value="P:apoptotic process"/>
    <property type="evidence" value="ECO:0007669"/>
    <property type="project" value="UniProtKB-KW"/>
</dbReference>
<dbReference type="PANTHER" id="PTHR15124">
    <property type="entry name" value="SELENOPROTEIN W"/>
    <property type="match status" value="1"/>
</dbReference>
<evidence type="ECO:0000256" key="4">
    <source>
        <dbReference type="ARBA" id="ARBA00022490"/>
    </source>
</evidence>
<protein>
    <recommendedName>
        <fullName evidence="15">Migration and invasion enhancer 1</fullName>
    </recommendedName>
</protein>
<evidence type="ECO:0000256" key="15">
    <source>
        <dbReference type="ARBA" id="ARBA00069166"/>
    </source>
</evidence>
<keyword evidence="17" id="KW-1185">Reference proteome</keyword>
<dbReference type="FunFam" id="3.40.30.10:FF:000131">
    <property type="entry name" value="migration and invasion enhancer 1"/>
    <property type="match status" value="1"/>
</dbReference>
<dbReference type="Pfam" id="PF10262">
    <property type="entry name" value="Rdx"/>
    <property type="match status" value="1"/>
</dbReference>
<evidence type="ECO:0000256" key="12">
    <source>
        <dbReference type="ARBA" id="ARBA00055778"/>
    </source>
</evidence>
<dbReference type="Proteomes" id="UP000001070">
    <property type="component" value="Unassembled WGS sequence"/>
</dbReference>
<evidence type="ECO:0000256" key="9">
    <source>
        <dbReference type="ARBA" id="ARBA00023284"/>
    </source>
</evidence>